<protein>
    <submittedName>
        <fullName evidence="2">Uncharacterized protein</fullName>
    </submittedName>
</protein>
<sequence>MIVGADRPPGAIHAAHQRCALGGHPPARPGRAALPAGQHPQRHPRPTPGAHPVPALQAAAQPWRRRLGGAG</sequence>
<keyword evidence="3" id="KW-1185">Reference proteome</keyword>
<evidence type="ECO:0000313" key="2">
    <source>
        <dbReference type="EMBL" id="KAG1277038.1"/>
    </source>
</evidence>
<reference evidence="2" key="1">
    <citation type="journal article" date="2020" name="Microb. Genom.">
        <title>Genetic diversity of clinical and environmental Mucorales isolates obtained from an investigation of mucormycosis cases among solid organ transplant recipients.</title>
        <authorList>
            <person name="Nguyen M.H."/>
            <person name="Kaul D."/>
            <person name="Muto C."/>
            <person name="Cheng S.J."/>
            <person name="Richter R.A."/>
            <person name="Bruno V.M."/>
            <person name="Liu G."/>
            <person name="Beyhan S."/>
            <person name="Sundermann A.J."/>
            <person name="Mounaud S."/>
            <person name="Pasculle A.W."/>
            <person name="Nierman W.C."/>
            <person name="Driscoll E."/>
            <person name="Cumbie R."/>
            <person name="Clancy C.J."/>
            <person name="Dupont C.L."/>
        </authorList>
    </citation>
    <scope>NUCLEOTIDE SEQUENCE</scope>
    <source>
        <strain evidence="2">GL11</strain>
    </source>
</reference>
<evidence type="ECO:0000313" key="3">
    <source>
        <dbReference type="Proteomes" id="UP000716291"/>
    </source>
</evidence>
<feature type="region of interest" description="Disordered" evidence="1">
    <location>
        <begin position="21"/>
        <end position="71"/>
    </location>
</feature>
<name>A0A9P6WTF6_RHIOR</name>
<dbReference type="EMBL" id="JAANQT010009516">
    <property type="protein sequence ID" value="KAG1277038.1"/>
    <property type="molecule type" value="Genomic_DNA"/>
</dbReference>
<accession>A0A9P6WTF6</accession>
<gene>
    <name evidence="2" type="ORF">G6F64_014753</name>
</gene>
<proteinExistence type="predicted"/>
<organism evidence="2 3">
    <name type="scientific">Rhizopus oryzae</name>
    <name type="common">Mucormycosis agent</name>
    <name type="synonym">Rhizopus arrhizus var. delemar</name>
    <dbReference type="NCBI Taxonomy" id="64495"/>
    <lineage>
        <taxon>Eukaryota</taxon>
        <taxon>Fungi</taxon>
        <taxon>Fungi incertae sedis</taxon>
        <taxon>Mucoromycota</taxon>
        <taxon>Mucoromycotina</taxon>
        <taxon>Mucoromycetes</taxon>
        <taxon>Mucorales</taxon>
        <taxon>Mucorineae</taxon>
        <taxon>Rhizopodaceae</taxon>
        <taxon>Rhizopus</taxon>
    </lineage>
</organism>
<dbReference type="Proteomes" id="UP000716291">
    <property type="component" value="Unassembled WGS sequence"/>
</dbReference>
<dbReference type="AlphaFoldDB" id="A0A9P6WTF6"/>
<feature type="compositionally biased region" description="Low complexity" evidence="1">
    <location>
        <begin position="21"/>
        <end position="37"/>
    </location>
</feature>
<comment type="caution">
    <text evidence="2">The sequence shown here is derived from an EMBL/GenBank/DDBJ whole genome shotgun (WGS) entry which is preliminary data.</text>
</comment>
<evidence type="ECO:0000256" key="1">
    <source>
        <dbReference type="SAM" id="MobiDB-lite"/>
    </source>
</evidence>